<evidence type="ECO:0000313" key="7">
    <source>
        <dbReference type="Proteomes" id="UP000026249"/>
    </source>
</evidence>
<dbReference type="SMART" id="SM00644">
    <property type="entry name" value="Ami_2"/>
    <property type="match status" value="1"/>
</dbReference>
<keyword evidence="4" id="KW-0961">Cell wall biogenesis/degradation</keyword>
<dbReference type="PANTHER" id="PTHR30417">
    <property type="entry name" value="N-ACETYLMURAMOYL-L-ALANINE AMIDASE AMID"/>
    <property type="match status" value="1"/>
</dbReference>
<evidence type="ECO:0000256" key="3">
    <source>
        <dbReference type="ARBA" id="ARBA00022801"/>
    </source>
</evidence>
<comment type="caution">
    <text evidence="6">The sequence shown here is derived from an EMBL/GenBank/DDBJ whole genome shotgun (WGS) entry which is preliminary data.</text>
</comment>
<dbReference type="CDD" id="cd06583">
    <property type="entry name" value="PGRP"/>
    <property type="match status" value="1"/>
</dbReference>
<dbReference type="InterPro" id="IPR002502">
    <property type="entry name" value="Amidase_domain"/>
</dbReference>
<evidence type="ECO:0000256" key="2">
    <source>
        <dbReference type="ARBA" id="ARBA00011901"/>
    </source>
</evidence>
<comment type="catalytic activity">
    <reaction evidence="1">
        <text>Hydrolyzes the link between N-acetylmuramoyl residues and L-amino acid residues in certain cell-wall glycopeptides.</text>
        <dbReference type="EC" id="3.5.1.28"/>
    </reaction>
</comment>
<evidence type="ECO:0000313" key="6">
    <source>
        <dbReference type="EMBL" id="KAJ56467.1"/>
    </source>
</evidence>
<dbReference type="PANTHER" id="PTHR30417:SF1">
    <property type="entry name" value="N-ACETYLMURAMOYL-L-ALANINE AMIDASE AMID"/>
    <property type="match status" value="1"/>
</dbReference>
<proteinExistence type="predicted"/>
<accession>A0A037ZLR7</accession>
<dbReference type="Gene3D" id="3.40.80.10">
    <property type="entry name" value="Peptidoglycan recognition protein-like"/>
    <property type="match status" value="1"/>
</dbReference>
<dbReference type="Proteomes" id="UP000026249">
    <property type="component" value="Unassembled WGS sequence"/>
</dbReference>
<protein>
    <recommendedName>
        <fullName evidence="2">N-acetylmuramoyl-L-alanine amidase</fullName>
        <ecNumber evidence="2">3.5.1.28</ecNumber>
    </recommendedName>
</protein>
<keyword evidence="7" id="KW-1185">Reference proteome</keyword>
<dbReference type="InterPro" id="IPR051206">
    <property type="entry name" value="NAMLAA_amidase_2"/>
</dbReference>
<keyword evidence="3" id="KW-0378">Hydrolase</keyword>
<dbReference type="GO" id="GO:0008745">
    <property type="term" value="F:N-acetylmuramoyl-L-alanine amidase activity"/>
    <property type="evidence" value="ECO:0007669"/>
    <property type="project" value="UniProtKB-EC"/>
</dbReference>
<dbReference type="Pfam" id="PF01510">
    <property type="entry name" value="Amidase_2"/>
    <property type="match status" value="1"/>
</dbReference>
<organism evidence="6 7">
    <name type="scientific">Actibacterium mucosum KCTC 23349</name>
    <dbReference type="NCBI Taxonomy" id="1454373"/>
    <lineage>
        <taxon>Bacteria</taxon>
        <taxon>Pseudomonadati</taxon>
        <taxon>Pseudomonadota</taxon>
        <taxon>Alphaproteobacteria</taxon>
        <taxon>Rhodobacterales</taxon>
        <taxon>Roseobacteraceae</taxon>
        <taxon>Actibacterium</taxon>
    </lineage>
</organism>
<sequence>MIVLHYTAMPSCEAALERLCDPAYEVSAHYLIARNGDVYQLVDEVNRAWHAGAGLWGSCNDINSHSIGIEIDNDGLSPFAAPAMDTLDALLRQIMNRWAIGADCVLGHSDTAPGRKIDPGPRFDWLRLQRQGLACVRRVDPGEATG</sequence>
<name>A0A037ZLR7_9RHOB</name>
<dbReference type="EC" id="3.5.1.28" evidence="2"/>
<reference evidence="6 7" key="1">
    <citation type="submission" date="2014-03" db="EMBL/GenBank/DDBJ databases">
        <title>Draft Genome Sequence of Actibacterium mucosum KCTC 23349, a Marine Alphaproteobacterium with Complex Ionic Requirements Isolated from Mediterranean Seawater at Malvarrosa Beach, Valencia, Spain.</title>
        <authorList>
            <person name="Arahal D.R."/>
            <person name="Shao Z."/>
            <person name="Lai Q."/>
            <person name="Pujalte M.J."/>
        </authorList>
    </citation>
    <scope>NUCLEOTIDE SEQUENCE [LARGE SCALE GENOMIC DNA]</scope>
    <source>
        <strain evidence="6 7">KCTC 23349</strain>
    </source>
</reference>
<feature type="domain" description="N-acetylmuramoyl-L-alanine amidase" evidence="5">
    <location>
        <begin position="1"/>
        <end position="120"/>
    </location>
</feature>
<dbReference type="GO" id="GO:0009253">
    <property type="term" value="P:peptidoglycan catabolic process"/>
    <property type="evidence" value="ECO:0007669"/>
    <property type="project" value="InterPro"/>
</dbReference>
<evidence type="ECO:0000256" key="4">
    <source>
        <dbReference type="ARBA" id="ARBA00023316"/>
    </source>
</evidence>
<dbReference type="GO" id="GO:0071555">
    <property type="term" value="P:cell wall organization"/>
    <property type="evidence" value="ECO:0007669"/>
    <property type="project" value="UniProtKB-KW"/>
</dbReference>
<dbReference type="SUPFAM" id="SSF55846">
    <property type="entry name" value="N-acetylmuramoyl-L-alanine amidase-like"/>
    <property type="match status" value="1"/>
</dbReference>
<evidence type="ECO:0000256" key="1">
    <source>
        <dbReference type="ARBA" id="ARBA00001561"/>
    </source>
</evidence>
<dbReference type="InterPro" id="IPR036505">
    <property type="entry name" value="Amidase/PGRP_sf"/>
</dbReference>
<dbReference type="AlphaFoldDB" id="A0A037ZLR7"/>
<dbReference type="EMBL" id="JFKE01000002">
    <property type="protein sequence ID" value="KAJ56467.1"/>
    <property type="molecule type" value="Genomic_DNA"/>
</dbReference>
<evidence type="ECO:0000259" key="5">
    <source>
        <dbReference type="SMART" id="SM00644"/>
    </source>
</evidence>
<dbReference type="STRING" id="1454373.ACMU_05860"/>
<dbReference type="GO" id="GO:0009254">
    <property type="term" value="P:peptidoglycan turnover"/>
    <property type="evidence" value="ECO:0007669"/>
    <property type="project" value="TreeGrafter"/>
</dbReference>
<gene>
    <name evidence="6" type="ORF">ACMU_05860</name>
</gene>